<evidence type="ECO:0000313" key="3">
    <source>
        <dbReference type="Proteomes" id="UP000243338"/>
    </source>
</evidence>
<feature type="transmembrane region" description="Helical" evidence="1">
    <location>
        <begin position="58"/>
        <end position="77"/>
    </location>
</feature>
<dbReference type="EMBL" id="FOHQ01000002">
    <property type="protein sequence ID" value="SES80879.1"/>
    <property type="molecule type" value="Genomic_DNA"/>
</dbReference>
<keyword evidence="3" id="KW-1185">Reference proteome</keyword>
<protein>
    <submittedName>
        <fullName evidence="2">TIGR00304 family protein</fullName>
    </submittedName>
</protein>
<name>A0A1H9ZH07_9EURY</name>
<gene>
    <name evidence="2" type="ORF">SAMN04488587_1123</name>
</gene>
<dbReference type="InterPro" id="IPR002849">
    <property type="entry name" value="DUF131"/>
</dbReference>
<evidence type="ECO:0000313" key="2">
    <source>
        <dbReference type="EMBL" id="SES80879.1"/>
    </source>
</evidence>
<keyword evidence="1" id="KW-1133">Transmembrane helix</keyword>
<organism evidence="2 3">
    <name type="scientific">Methanococcoides vulcani</name>
    <dbReference type="NCBI Taxonomy" id="1353158"/>
    <lineage>
        <taxon>Archaea</taxon>
        <taxon>Methanobacteriati</taxon>
        <taxon>Methanobacteriota</taxon>
        <taxon>Stenosarchaea group</taxon>
        <taxon>Methanomicrobia</taxon>
        <taxon>Methanosarcinales</taxon>
        <taxon>Methanosarcinaceae</taxon>
        <taxon>Methanococcoides</taxon>
    </lineage>
</organism>
<accession>A0A1H9ZH07</accession>
<dbReference type="OrthoDB" id="43783at2157"/>
<dbReference type="Pfam" id="PF01998">
    <property type="entry name" value="DUF131"/>
    <property type="match status" value="1"/>
</dbReference>
<dbReference type="STRING" id="1353158.SAMN04488587_1123"/>
<keyword evidence="1" id="KW-0812">Transmembrane</keyword>
<dbReference type="Proteomes" id="UP000243338">
    <property type="component" value="Unassembled WGS sequence"/>
</dbReference>
<dbReference type="RefSeq" id="WP_091689621.1">
    <property type="nucleotide sequence ID" value="NZ_CAAGSJ010000001.1"/>
</dbReference>
<reference evidence="3" key="1">
    <citation type="submission" date="2016-10" db="EMBL/GenBank/DDBJ databases">
        <authorList>
            <person name="Varghese N."/>
            <person name="Submissions S."/>
        </authorList>
    </citation>
    <scope>NUCLEOTIDE SEQUENCE [LARGE SCALE GENOMIC DNA]</scope>
    <source>
        <strain evidence="3">SLH 33</strain>
    </source>
</reference>
<keyword evidence="1" id="KW-0472">Membrane</keyword>
<evidence type="ECO:0000256" key="1">
    <source>
        <dbReference type="SAM" id="Phobius"/>
    </source>
</evidence>
<proteinExistence type="predicted"/>
<dbReference type="AlphaFoldDB" id="A0A1H9ZH07"/>
<sequence length="81" mass="8750">MRSANDDLQLGFLLIVLGLFLVFTGMMVTAITSAGKGDFGGFVMIGPIPTAFGSSSEATSTMMWVGLLIALIYVLMWRRRS</sequence>
<dbReference type="NCBIfam" id="TIGR00304">
    <property type="entry name" value="TIGR00304 family membrane protein"/>
    <property type="match status" value="1"/>
</dbReference>